<dbReference type="PROSITE" id="PS51614">
    <property type="entry name" value="SAM_MT_ADRIFT"/>
    <property type="match status" value="1"/>
</dbReference>
<feature type="binding site" evidence="7">
    <location>
        <position position="246"/>
    </location>
    <ligand>
        <name>S-adenosyl-L-methionine</name>
        <dbReference type="ChEBI" id="CHEBI:59789"/>
    </ligand>
</feature>
<dbReference type="GO" id="GO:0005634">
    <property type="term" value="C:nucleus"/>
    <property type="evidence" value="ECO:0007669"/>
    <property type="project" value="UniProtKB-ARBA"/>
</dbReference>
<name>A0A0M3K2R9_ANISI</name>
<feature type="active site" description="Proton acceptor" evidence="7">
    <location>
        <position position="286"/>
    </location>
</feature>
<dbReference type="Proteomes" id="UP000267096">
    <property type="component" value="Unassembled WGS sequence"/>
</dbReference>
<comment type="catalytic activity">
    <reaction evidence="6">
        <text>a 5'-end (N(7)-methyl 5'-triphosphoguanosine)-(2'-O-methyl-ribonucleoside)-(ribonucleotide) in mRNA + S-adenosyl-L-methionine = a 5'-end (N(7)-methyl 5'-triphosphoguanosine)-(2'-O-methyl-ribonucleoside)-(2'-O-methyl-ribonucleotide) in mRNA + S-adenosyl-L-homocysteine + H(+)</text>
        <dbReference type="Rhea" id="RHEA:67024"/>
        <dbReference type="Rhea" id="RHEA-COMP:17169"/>
        <dbReference type="Rhea" id="RHEA-COMP:17170"/>
        <dbReference type="ChEBI" id="CHEBI:15378"/>
        <dbReference type="ChEBI" id="CHEBI:57856"/>
        <dbReference type="ChEBI" id="CHEBI:59789"/>
        <dbReference type="ChEBI" id="CHEBI:167612"/>
        <dbReference type="ChEBI" id="CHEBI:167614"/>
        <dbReference type="EC" id="2.1.1.296"/>
    </reaction>
</comment>
<dbReference type="EC" id="2.1.1.296" evidence="1"/>
<feature type="region of interest" description="Disordered" evidence="8">
    <location>
        <begin position="1"/>
        <end position="33"/>
    </location>
</feature>
<evidence type="ECO:0000313" key="10">
    <source>
        <dbReference type="EMBL" id="VDK52982.1"/>
    </source>
</evidence>
<evidence type="ECO:0000313" key="12">
    <source>
        <dbReference type="WBParaSite" id="ASIM_0001523301-mRNA-1"/>
    </source>
</evidence>
<dbReference type="AlphaFoldDB" id="A0A0M3K2R9"/>
<dbReference type="EMBL" id="UYRR01031857">
    <property type="protein sequence ID" value="VDK52982.1"/>
    <property type="molecule type" value="Genomic_DNA"/>
</dbReference>
<accession>A0A0M3K2R9</accession>
<dbReference type="InterPro" id="IPR025807">
    <property type="entry name" value="Adrift-typ_MeTrfase"/>
</dbReference>
<evidence type="ECO:0000256" key="4">
    <source>
        <dbReference type="ARBA" id="ARBA00022679"/>
    </source>
</evidence>
<dbReference type="GO" id="GO:0120550">
    <property type="term" value="F:methyltransferase cap2 activity"/>
    <property type="evidence" value="ECO:0007669"/>
    <property type="project" value="UniProtKB-EC"/>
</dbReference>
<evidence type="ECO:0000256" key="7">
    <source>
        <dbReference type="PROSITE-ProRule" id="PRU00946"/>
    </source>
</evidence>
<gene>
    <name evidence="10" type="ORF">ASIM_LOCUS14643</name>
</gene>
<dbReference type="PANTHER" id="PTHR16121">
    <property type="entry name" value="CAP-SPECIFIC MRNA (NUCLEOSIDE-2'-O-)-METHYLTRANSFERASE 1-RELATED"/>
    <property type="match status" value="1"/>
</dbReference>
<dbReference type="GO" id="GO:0006370">
    <property type="term" value="P:7-methylguanosine mRNA capping"/>
    <property type="evidence" value="ECO:0007669"/>
    <property type="project" value="TreeGrafter"/>
</dbReference>
<evidence type="ECO:0000256" key="1">
    <source>
        <dbReference type="ARBA" id="ARBA00012770"/>
    </source>
</evidence>
<reference evidence="12" key="1">
    <citation type="submission" date="2017-02" db="UniProtKB">
        <authorList>
            <consortium name="WormBaseParasite"/>
        </authorList>
    </citation>
    <scope>IDENTIFICATION</scope>
</reference>
<feature type="binding site" evidence="7">
    <location>
        <position position="159"/>
    </location>
    <ligand>
        <name>S-adenosyl-L-methionine</name>
        <dbReference type="ChEBI" id="CHEBI:59789"/>
    </ligand>
</feature>
<feature type="domain" description="Adrift-type SAM-dependent 2'-O-MTase" evidence="9">
    <location>
        <begin position="117"/>
        <end position="333"/>
    </location>
</feature>
<dbReference type="GO" id="GO:0005737">
    <property type="term" value="C:cytoplasm"/>
    <property type="evidence" value="ECO:0007669"/>
    <property type="project" value="TreeGrafter"/>
</dbReference>
<dbReference type="InterPro" id="IPR029063">
    <property type="entry name" value="SAM-dependent_MTases_sf"/>
</dbReference>
<protein>
    <recommendedName>
        <fullName evidence="2">Cap-specific mRNA (nucleoside-2'-O-)-methyltransferase 2</fullName>
        <ecNumber evidence="1">2.1.1.296</ecNumber>
    </recommendedName>
</protein>
<evidence type="ECO:0000256" key="3">
    <source>
        <dbReference type="ARBA" id="ARBA00022603"/>
    </source>
</evidence>
<keyword evidence="11" id="KW-1185">Reference proteome</keyword>
<feature type="binding site" evidence="7">
    <location>
        <position position="178"/>
    </location>
    <ligand>
        <name>S-adenosyl-L-methionine</name>
        <dbReference type="ChEBI" id="CHEBI:59789"/>
    </ligand>
</feature>
<dbReference type="GO" id="GO:0032259">
    <property type="term" value="P:methylation"/>
    <property type="evidence" value="ECO:0007669"/>
    <property type="project" value="UniProtKB-KW"/>
</dbReference>
<evidence type="ECO:0000259" key="9">
    <source>
        <dbReference type="PROSITE" id="PS51614"/>
    </source>
</evidence>
<evidence type="ECO:0000256" key="2">
    <source>
        <dbReference type="ARBA" id="ARBA00021134"/>
    </source>
</evidence>
<proteinExistence type="predicted"/>
<dbReference type="InterPro" id="IPR002877">
    <property type="entry name" value="RNA_MeTrfase_FtsJ_dom"/>
</dbReference>
<keyword evidence="5 7" id="KW-0949">S-adenosyl-L-methionine</keyword>
<keyword evidence="4 7" id="KW-0808">Transferase</keyword>
<dbReference type="SUPFAM" id="SSF53335">
    <property type="entry name" value="S-adenosyl-L-methionine-dependent methyltransferases"/>
    <property type="match status" value="1"/>
</dbReference>
<keyword evidence="3 7" id="KW-0489">Methyltransferase</keyword>
<organism evidence="12">
    <name type="scientific">Anisakis simplex</name>
    <name type="common">Herring worm</name>
    <dbReference type="NCBI Taxonomy" id="6269"/>
    <lineage>
        <taxon>Eukaryota</taxon>
        <taxon>Metazoa</taxon>
        <taxon>Ecdysozoa</taxon>
        <taxon>Nematoda</taxon>
        <taxon>Chromadorea</taxon>
        <taxon>Rhabditida</taxon>
        <taxon>Spirurina</taxon>
        <taxon>Ascaridomorpha</taxon>
        <taxon>Ascaridoidea</taxon>
        <taxon>Anisakidae</taxon>
        <taxon>Anisakis</taxon>
        <taxon>Anisakis simplex complex</taxon>
    </lineage>
</organism>
<evidence type="ECO:0000256" key="6">
    <source>
        <dbReference type="ARBA" id="ARBA00049477"/>
    </source>
</evidence>
<reference evidence="10 11" key="2">
    <citation type="submission" date="2018-11" db="EMBL/GenBank/DDBJ databases">
        <authorList>
            <consortium name="Pathogen Informatics"/>
        </authorList>
    </citation>
    <scope>NUCLEOTIDE SEQUENCE [LARGE SCALE GENOMIC DNA]</scope>
</reference>
<dbReference type="OrthoDB" id="429597at2759"/>
<dbReference type="GO" id="GO:0004483">
    <property type="term" value="F:methyltransferase cap1 activity"/>
    <property type="evidence" value="ECO:0007669"/>
    <property type="project" value="TreeGrafter"/>
</dbReference>
<dbReference type="PANTHER" id="PTHR16121:SF2">
    <property type="entry name" value="CAP-SPECIFIC MRNA (NUCLEOSIDE-2'-O-)-METHYLTRANSFERASE 2"/>
    <property type="match status" value="1"/>
</dbReference>
<evidence type="ECO:0000256" key="8">
    <source>
        <dbReference type="SAM" id="MobiDB-lite"/>
    </source>
</evidence>
<dbReference type="Pfam" id="PF01728">
    <property type="entry name" value="FtsJ"/>
    <property type="match status" value="1"/>
</dbReference>
<evidence type="ECO:0000313" key="11">
    <source>
        <dbReference type="Proteomes" id="UP000267096"/>
    </source>
</evidence>
<dbReference type="WBParaSite" id="ASIM_0001523301-mRNA-1">
    <property type="protein sequence ID" value="ASIM_0001523301-mRNA-1"/>
    <property type="gene ID" value="ASIM_0001523301"/>
</dbReference>
<dbReference type="Gene3D" id="3.40.50.12760">
    <property type="match status" value="1"/>
</dbReference>
<dbReference type="InterPro" id="IPR050851">
    <property type="entry name" value="mRNA_Cap_2O-Ribose_MeTrfase"/>
</dbReference>
<evidence type="ECO:0000256" key="5">
    <source>
        <dbReference type="ARBA" id="ARBA00022691"/>
    </source>
</evidence>
<sequence>MKRGHKSSSSFSDQKKFNEDETNDESSEDREREHLREQYSLMIDQLFYKRFSLKHHKATTIKKYDDVKLELLKLEERLNHVKSQIPTSHLKEWRLHTKRTHPMRPLVQQLIHNYGLQCCSQAFCKFYEILKRYPDLCELKSDPHENNELRSLHLCEAPGAFISALNVYLRLKKPDLKWSWRANTLNPHYEWTRTSDMFVDDELLTSTHSNWLFGEDNSGDIMQWDREYLNTLLENNEHYFNLITADGSLYCQNDPSNQECLTYPLLKKQVEISLFLLETGGSLVIKIYTMLREETSSLIARLLRSFDEVDLFKPSSSKPSNSEVYLICRGYKRDVMSTDIVMWTVIFYISSR</sequence>